<evidence type="ECO:0000313" key="3">
    <source>
        <dbReference type="Proteomes" id="UP001428290"/>
    </source>
</evidence>
<gene>
    <name evidence="2" type="ORF">Hgul01_05356</name>
</gene>
<evidence type="ECO:0000313" key="2">
    <source>
        <dbReference type="EMBL" id="GAA5531531.1"/>
    </source>
</evidence>
<name>A0ABP9X9I7_9CHLR</name>
<dbReference type="Pfam" id="PF06114">
    <property type="entry name" value="Peptidase_M78"/>
    <property type="match status" value="1"/>
</dbReference>
<accession>A0ABP9X9I7</accession>
<evidence type="ECO:0000259" key="1">
    <source>
        <dbReference type="Pfam" id="PF06114"/>
    </source>
</evidence>
<dbReference type="Gene3D" id="1.10.10.2910">
    <property type="match status" value="1"/>
</dbReference>
<organism evidence="2 3">
    <name type="scientific">Herpetosiphon gulosus</name>
    <dbReference type="NCBI Taxonomy" id="1973496"/>
    <lineage>
        <taxon>Bacteria</taxon>
        <taxon>Bacillati</taxon>
        <taxon>Chloroflexota</taxon>
        <taxon>Chloroflexia</taxon>
        <taxon>Herpetosiphonales</taxon>
        <taxon>Herpetosiphonaceae</taxon>
        <taxon>Herpetosiphon</taxon>
    </lineage>
</organism>
<feature type="domain" description="IrrE N-terminal-like" evidence="1">
    <location>
        <begin position="91"/>
        <end position="189"/>
    </location>
</feature>
<dbReference type="Proteomes" id="UP001428290">
    <property type="component" value="Unassembled WGS sequence"/>
</dbReference>
<comment type="caution">
    <text evidence="2">The sequence shown here is derived from an EMBL/GenBank/DDBJ whole genome shotgun (WGS) entry which is preliminary data.</text>
</comment>
<protein>
    <recommendedName>
        <fullName evidence="1">IrrE N-terminal-like domain-containing protein</fullName>
    </recommendedName>
</protein>
<dbReference type="RefSeq" id="WP_345725082.1">
    <property type="nucleotide sequence ID" value="NZ_BAABRU010000059.1"/>
</dbReference>
<proteinExistence type="predicted"/>
<sequence length="204" mass="23154">MATRQQFIIDPHKQSPATDRFLNHIEQHAYALRQDAGISRDEHVDPYRIAEVYGVTILLPSDIPQLSEADRQYIENQDPSVWSGLGGPDPEGGMIIILNPKQTKERAAVTIMEEVAHIYYGHEPSLVMKEGSDLDRRLYLRGIEQEAYWTAAAVLLPRHMLARAIWKQRSIETIAAAYGVSTELVVFRAKVLGLWNDLKRVPQL</sequence>
<reference evidence="2 3" key="1">
    <citation type="submission" date="2024-02" db="EMBL/GenBank/DDBJ databases">
        <title>Herpetosiphon gulosus NBRC 112829.</title>
        <authorList>
            <person name="Ichikawa N."/>
            <person name="Katano-Makiyama Y."/>
            <person name="Hidaka K."/>
        </authorList>
    </citation>
    <scope>NUCLEOTIDE SEQUENCE [LARGE SCALE GENOMIC DNA]</scope>
    <source>
        <strain evidence="2 3">NBRC 112829</strain>
    </source>
</reference>
<dbReference type="InterPro" id="IPR010359">
    <property type="entry name" value="IrrE_HExxH"/>
</dbReference>
<dbReference type="EMBL" id="BAABRU010000059">
    <property type="protein sequence ID" value="GAA5531531.1"/>
    <property type="molecule type" value="Genomic_DNA"/>
</dbReference>
<keyword evidence="3" id="KW-1185">Reference proteome</keyword>